<name>A0A9J5YG69_SOLCO</name>
<reference evidence="2 3" key="1">
    <citation type="submission" date="2020-09" db="EMBL/GenBank/DDBJ databases">
        <title>De no assembly of potato wild relative species, Solanum commersonii.</title>
        <authorList>
            <person name="Cho K."/>
        </authorList>
    </citation>
    <scope>NUCLEOTIDE SEQUENCE [LARGE SCALE GENOMIC DNA]</scope>
    <source>
        <strain evidence="2">LZ3.2</strain>
        <tissue evidence="2">Leaf</tissue>
    </source>
</reference>
<dbReference type="AlphaFoldDB" id="A0A9J5YG69"/>
<sequence length="225" mass="23908">MTCSNCNVRGHNKRGCPQRVESSTREEPSNIDKGNGKTSGLGRPKKAQTEGEHSTKRSRGRPPAAPSASPGPAKRSRGRPPQHLVHLRDPQRALTKGARGRPPIAPATPNASATPAKSARGRPTAAASAPPTCPSPANYHVGMGVFQDENGFKALNPGMSSCKIFSTGTTKVTKSADVTGDIGYKPSTAPKLKWNGKAAISTRKLQEMREEQRKKSKRSSSNNPI</sequence>
<evidence type="ECO:0000313" key="2">
    <source>
        <dbReference type="EMBL" id="KAG5599241.1"/>
    </source>
</evidence>
<comment type="caution">
    <text evidence="2">The sequence shown here is derived from an EMBL/GenBank/DDBJ whole genome shotgun (WGS) entry which is preliminary data.</text>
</comment>
<proteinExistence type="predicted"/>
<protein>
    <submittedName>
        <fullName evidence="2">Uncharacterized protein</fullName>
    </submittedName>
</protein>
<feature type="region of interest" description="Disordered" evidence="1">
    <location>
        <begin position="1"/>
        <end position="133"/>
    </location>
</feature>
<dbReference type="PRINTS" id="PR00929">
    <property type="entry name" value="ATHOOK"/>
</dbReference>
<feature type="compositionally biased region" description="Basic and acidic residues" evidence="1">
    <location>
        <begin position="204"/>
        <end position="213"/>
    </location>
</feature>
<dbReference type="EMBL" id="JACXVP010000006">
    <property type="protein sequence ID" value="KAG5599241.1"/>
    <property type="molecule type" value="Genomic_DNA"/>
</dbReference>
<evidence type="ECO:0000256" key="1">
    <source>
        <dbReference type="SAM" id="MobiDB-lite"/>
    </source>
</evidence>
<dbReference type="Proteomes" id="UP000824120">
    <property type="component" value="Chromosome 6"/>
</dbReference>
<dbReference type="InterPro" id="IPR017956">
    <property type="entry name" value="AT_hook_DNA-bd_motif"/>
</dbReference>
<feature type="compositionally biased region" description="Low complexity" evidence="1">
    <location>
        <begin position="107"/>
        <end position="130"/>
    </location>
</feature>
<gene>
    <name evidence="2" type="ORF">H5410_030611</name>
</gene>
<keyword evidence="3" id="KW-1185">Reference proteome</keyword>
<evidence type="ECO:0000313" key="3">
    <source>
        <dbReference type="Proteomes" id="UP000824120"/>
    </source>
</evidence>
<feature type="region of interest" description="Disordered" evidence="1">
    <location>
        <begin position="169"/>
        <end position="225"/>
    </location>
</feature>
<dbReference type="GO" id="GO:0003677">
    <property type="term" value="F:DNA binding"/>
    <property type="evidence" value="ECO:0007669"/>
    <property type="project" value="InterPro"/>
</dbReference>
<organism evidence="2 3">
    <name type="scientific">Solanum commersonii</name>
    <name type="common">Commerson's wild potato</name>
    <name type="synonym">Commerson's nightshade</name>
    <dbReference type="NCBI Taxonomy" id="4109"/>
    <lineage>
        <taxon>Eukaryota</taxon>
        <taxon>Viridiplantae</taxon>
        <taxon>Streptophyta</taxon>
        <taxon>Embryophyta</taxon>
        <taxon>Tracheophyta</taxon>
        <taxon>Spermatophyta</taxon>
        <taxon>Magnoliopsida</taxon>
        <taxon>eudicotyledons</taxon>
        <taxon>Gunneridae</taxon>
        <taxon>Pentapetalae</taxon>
        <taxon>asterids</taxon>
        <taxon>lamiids</taxon>
        <taxon>Solanales</taxon>
        <taxon>Solanaceae</taxon>
        <taxon>Solanoideae</taxon>
        <taxon>Solaneae</taxon>
        <taxon>Solanum</taxon>
    </lineage>
</organism>
<accession>A0A9J5YG69</accession>
<dbReference type="OrthoDB" id="1301490at2759"/>